<accession>B4INU3</accession>
<dbReference type="EMBL" id="CH676683">
    <property type="protein sequence ID" value="EDW43599.1"/>
    <property type="molecule type" value="Genomic_DNA"/>
</dbReference>
<dbReference type="Proteomes" id="UP000001292">
    <property type="component" value="Unassembled WGS sequence"/>
</dbReference>
<dbReference type="PhylomeDB" id="B4INU3"/>
<reference evidence="1 2" key="1">
    <citation type="journal article" date="2007" name="Nature">
        <title>Evolution of genes and genomes on the Drosophila phylogeny.</title>
        <authorList>
            <consortium name="Drosophila 12 Genomes Consortium"/>
            <person name="Clark A.G."/>
            <person name="Eisen M.B."/>
            <person name="Smith D.R."/>
            <person name="Bergman C.M."/>
            <person name="Oliver B."/>
            <person name="Markow T.A."/>
            <person name="Kaufman T.C."/>
            <person name="Kellis M."/>
            <person name="Gelbart W."/>
            <person name="Iyer V.N."/>
            <person name="Pollard D.A."/>
            <person name="Sackton T.B."/>
            <person name="Larracuente A.M."/>
            <person name="Singh N.D."/>
            <person name="Abad J.P."/>
            <person name="Abt D.N."/>
            <person name="Adryan B."/>
            <person name="Aguade M."/>
            <person name="Akashi H."/>
            <person name="Anderson W.W."/>
            <person name="Aquadro C.F."/>
            <person name="Ardell D.H."/>
            <person name="Arguello R."/>
            <person name="Artieri C.G."/>
            <person name="Barbash D.A."/>
            <person name="Barker D."/>
            <person name="Barsanti P."/>
            <person name="Batterham P."/>
            <person name="Batzoglou S."/>
            <person name="Begun D."/>
            <person name="Bhutkar A."/>
            <person name="Blanco E."/>
            <person name="Bosak S.A."/>
            <person name="Bradley R.K."/>
            <person name="Brand A.D."/>
            <person name="Brent M.R."/>
            <person name="Brooks A.N."/>
            <person name="Brown R.H."/>
            <person name="Butlin R.K."/>
            <person name="Caggese C."/>
            <person name="Calvi B.R."/>
            <person name="Bernardo de Carvalho A."/>
            <person name="Caspi A."/>
            <person name="Castrezana S."/>
            <person name="Celniker S.E."/>
            <person name="Chang J.L."/>
            <person name="Chapple C."/>
            <person name="Chatterji S."/>
            <person name="Chinwalla A."/>
            <person name="Civetta A."/>
            <person name="Clifton S.W."/>
            <person name="Comeron J.M."/>
            <person name="Costello J.C."/>
            <person name="Coyne J.A."/>
            <person name="Daub J."/>
            <person name="David R.G."/>
            <person name="Delcher A.L."/>
            <person name="Delehaunty K."/>
            <person name="Do C.B."/>
            <person name="Ebling H."/>
            <person name="Edwards K."/>
            <person name="Eickbush T."/>
            <person name="Evans J.D."/>
            <person name="Filipski A."/>
            <person name="Findeiss S."/>
            <person name="Freyhult E."/>
            <person name="Fulton L."/>
            <person name="Fulton R."/>
            <person name="Garcia A.C."/>
            <person name="Gardiner A."/>
            <person name="Garfield D.A."/>
            <person name="Garvin B.E."/>
            <person name="Gibson G."/>
            <person name="Gilbert D."/>
            <person name="Gnerre S."/>
            <person name="Godfrey J."/>
            <person name="Good R."/>
            <person name="Gotea V."/>
            <person name="Gravely B."/>
            <person name="Greenberg A.J."/>
            <person name="Griffiths-Jones S."/>
            <person name="Gross S."/>
            <person name="Guigo R."/>
            <person name="Gustafson E.A."/>
            <person name="Haerty W."/>
            <person name="Hahn M.W."/>
            <person name="Halligan D.L."/>
            <person name="Halpern A.L."/>
            <person name="Halter G.M."/>
            <person name="Han M.V."/>
            <person name="Heger A."/>
            <person name="Hillier L."/>
            <person name="Hinrichs A.S."/>
            <person name="Holmes I."/>
            <person name="Hoskins R.A."/>
            <person name="Hubisz M.J."/>
            <person name="Hultmark D."/>
            <person name="Huntley M.A."/>
            <person name="Jaffe D.B."/>
            <person name="Jagadeeshan S."/>
            <person name="Jeck W.R."/>
            <person name="Johnson J."/>
            <person name="Jones C.D."/>
            <person name="Jordan W.C."/>
            <person name="Karpen G.H."/>
            <person name="Kataoka E."/>
            <person name="Keightley P.D."/>
            <person name="Kheradpour P."/>
            <person name="Kirkness E.F."/>
            <person name="Koerich L.B."/>
            <person name="Kristiansen K."/>
            <person name="Kudrna D."/>
            <person name="Kulathinal R.J."/>
            <person name="Kumar S."/>
            <person name="Kwok R."/>
            <person name="Lander E."/>
            <person name="Langley C.H."/>
            <person name="Lapoint R."/>
            <person name="Lazzaro B.P."/>
            <person name="Lee S.J."/>
            <person name="Levesque L."/>
            <person name="Li R."/>
            <person name="Lin C.F."/>
            <person name="Lin M.F."/>
            <person name="Lindblad-Toh K."/>
            <person name="Llopart A."/>
            <person name="Long M."/>
            <person name="Low L."/>
            <person name="Lozovsky E."/>
            <person name="Lu J."/>
            <person name="Luo M."/>
            <person name="Machado C.A."/>
            <person name="Makalowski W."/>
            <person name="Marzo M."/>
            <person name="Matsuda M."/>
            <person name="Matzkin L."/>
            <person name="McAllister B."/>
            <person name="McBride C.S."/>
            <person name="McKernan B."/>
            <person name="McKernan K."/>
            <person name="Mendez-Lago M."/>
            <person name="Minx P."/>
            <person name="Mollenhauer M.U."/>
            <person name="Montooth K."/>
            <person name="Mount S.M."/>
            <person name="Mu X."/>
            <person name="Myers E."/>
            <person name="Negre B."/>
            <person name="Newfeld S."/>
            <person name="Nielsen R."/>
            <person name="Noor M.A."/>
            <person name="O'Grady P."/>
            <person name="Pachter L."/>
            <person name="Papaceit M."/>
            <person name="Parisi M.J."/>
            <person name="Parisi M."/>
            <person name="Parts L."/>
            <person name="Pedersen J.S."/>
            <person name="Pesole G."/>
            <person name="Phillippy A.M."/>
            <person name="Ponting C.P."/>
            <person name="Pop M."/>
            <person name="Porcelli D."/>
            <person name="Powell J.R."/>
            <person name="Prohaska S."/>
            <person name="Pruitt K."/>
            <person name="Puig M."/>
            <person name="Quesneville H."/>
            <person name="Ram K.R."/>
            <person name="Rand D."/>
            <person name="Rasmussen M.D."/>
            <person name="Reed L.K."/>
            <person name="Reenan R."/>
            <person name="Reily A."/>
            <person name="Remington K.A."/>
            <person name="Rieger T.T."/>
            <person name="Ritchie M.G."/>
            <person name="Robin C."/>
            <person name="Rogers Y.H."/>
            <person name="Rohde C."/>
            <person name="Rozas J."/>
            <person name="Rubenfield M.J."/>
            <person name="Ruiz A."/>
            <person name="Russo S."/>
            <person name="Salzberg S.L."/>
            <person name="Sanchez-Gracia A."/>
            <person name="Saranga D.J."/>
            <person name="Sato H."/>
            <person name="Schaeffer S.W."/>
            <person name="Schatz M.C."/>
            <person name="Schlenke T."/>
            <person name="Schwartz R."/>
            <person name="Segarra C."/>
            <person name="Singh R.S."/>
            <person name="Sirot L."/>
            <person name="Sirota M."/>
            <person name="Sisneros N.B."/>
            <person name="Smith C.D."/>
            <person name="Smith T.F."/>
            <person name="Spieth J."/>
            <person name="Stage D.E."/>
            <person name="Stark A."/>
            <person name="Stephan W."/>
            <person name="Strausberg R.L."/>
            <person name="Strempel S."/>
            <person name="Sturgill D."/>
            <person name="Sutton G."/>
            <person name="Sutton G.G."/>
            <person name="Tao W."/>
            <person name="Teichmann S."/>
            <person name="Tobari Y.N."/>
            <person name="Tomimura Y."/>
            <person name="Tsolas J.M."/>
            <person name="Valente V.L."/>
            <person name="Venter E."/>
            <person name="Venter J.C."/>
            <person name="Vicario S."/>
            <person name="Vieira F.G."/>
            <person name="Vilella A.J."/>
            <person name="Villasante A."/>
            <person name="Walenz B."/>
            <person name="Wang J."/>
            <person name="Wasserman M."/>
            <person name="Watts T."/>
            <person name="Wilson D."/>
            <person name="Wilson R.K."/>
            <person name="Wing R.A."/>
            <person name="Wolfner M.F."/>
            <person name="Wong A."/>
            <person name="Wong G.K."/>
            <person name="Wu C.I."/>
            <person name="Wu G."/>
            <person name="Yamamoto D."/>
            <person name="Yang H.P."/>
            <person name="Yang S.P."/>
            <person name="Yorke J.A."/>
            <person name="Yoshida K."/>
            <person name="Zdobnov E."/>
            <person name="Zhang P."/>
            <person name="Zhang Y."/>
            <person name="Zimin A.V."/>
            <person name="Baldwin J."/>
            <person name="Abdouelleil A."/>
            <person name="Abdulkadir J."/>
            <person name="Abebe A."/>
            <person name="Abera B."/>
            <person name="Abreu J."/>
            <person name="Acer S.C."/>
            <person name="Aftuck L."/>
            <person name="Alexander A."/>
            <person name="An P."/>
            <person name="Anderson E."/>
            <person name="Anderson S."/>
            <person name="Arachi H."/>
            <person name="Azer M."/>
            <person name="Bachantsang P."/>
            <person name="Barry A."/>
            <person name="Bayul T."/>
            <person name="Berlin A."/>
            <person name="Bessette D."/>
            <person name="Bloom T."/>
            <person name="Blye J."/>
            <person name="Boguslavskiy L."/>
            <person name="Bonnet C."/>
            <person name="Boukhgalter B."/>
            <person name="Bourzgui I."/>
            <person name="Brown A."/>
            <person name="Cahill P."/>
            <person name="Channer S."/>
            <person name="Cheshatsang Y."/>
            <person name="Chuda L."/>
            <person name="Citroen M."/>
            <person name="Collymore A."/>
            <person name="Cooke P."/>
            <person name="Costello M."/>
            <person name="D'Aco K."/>
            <person name="Daza R."/>
            <person name="De Haan G."/>
            <person name="DeGray S."/>
            <person name="DeMaso C."/>
            <person name="Dhargay N."/>
            <person name="Dooley K."/>
            <person name="Dooley E."/>
            <person name="Doricent M."/>
            <person name="Dorje P."/>
            <person name="Dorjee K."/>
            <person name="Dupes A."/>
            <person name="Elong R."/>
            <person name="Falk J."/>
            <person name="Farina A."/>
            <person name="Faro S."/>
            <person name="Ferguson D."/>
            <person name="Fisher S."/>
            <person name="Foley C.D."/>
            <person name="Franke A."/>
            <person name="Friedrich D."/>
            <person name="Gadbois L."/>
            <person name="Gearin G."/>
            <person name="Gearin C.R."/>
            <person name="Giannoukos G."/>
            <person name="Goode T."/>
            <person name="Graham J."/>
            <person name="Grandbois E."/>
            <person name="Grewal S."/>
            <person name="Gyaltsen K."/>
            <person name="Hafez N."/>
            <person name="Hagos B."/>
            <person name="Hall J."/>
            <person name="Henson C."/>
            <person name="Hollinger A."/>
            <person name="Honan T."/>
            <person name="Huard M.D."/>
            <person name="Hughes L."/>
            <person name="Hurhula B."/>
            <person name="Husby M.E."/>
            <person name="Kamat A."/>
            <person name="Kanga B."/>
            <person name="Kashin S."/>
            <person name="Khazanovich D."/>
            <person name="Kisner P."/>
            <person name="Lance K."/>
            <person name="Lara M."/>
            <person name="Lee W."/>
            <person name="Lennon N."/>
            <person name="Letendre F."/>
            <person name="LeVine R."/>
            <person name="Lipovsky A."/>
            <person name="Liu X."/>
            <person name="Liu J."/>
            <person name="Liu S."/>
            <person name="Lokyitsang T."/>
            <person name="Lokyitsang Y."/>
            <person name="Lubonja R."/>
            <person name="Lui A."/>
            <person name="MacDonald P."/>
            <person name="Magnisalis V."/>
            <person name="Maru K."/>
            <person name="Matthews C."/>
            <person name="McCusker W."/>
            <person name="McDonough S."/>
            <person name="Mehta T."/>
            <person name="Meldrim J."/>
            <person name="Meneus L."/>
            <person name="Mihai O."/>
            <person name="Mihalev A."/>
            <person name="Mihova T."/>
            <person name="Mittelman R."/>
            <person name="Mlenga V."/>
            <person name="Montmayeur A."/>
            <person name="Mulrain L."/>
            <person name="Navidi A."/>
            <person name="Naylor J."/>
            <person name="Negash T."/>
            <person name="Nguyen T."/>
            <person name="Nguyen N."/>
            <person name="Nicol R."/>
            <person name="Norbu C."/>
            <person name="Norbu N."/>
            <person name="Novod N."/>
            <person name="O'Neill B."/>
            <person name="Osman S."/>
            <person name="Markiewicz E."/>
            <person name="Oyono O.L."/>
            <person name="Patti C."/>
            <person name="Phunkhang P."/>
            <person name="Pierre F."/>
            <person name="Priest M."/>
            <person name="Raghuraman S."/>
            <person name="Rege F."/>
            <person name="Reyes R."/>
            <person name="Rise C."/>
            <person name="Rogov P."/>
            <person name="Ross K."/>
            <person name="Ryan E."/>
            <person name="Settipalli S."/>
            <person name="Shea T."/>
            <person name="Sherpa N."/>
            <person name="Shi L."/>
            <person name="Shih D."/>
            <person name="Sparrow T."/>
            <person name="Spaulding J."/>
            <person name="Stalker J."/>
            <person name="Stange-Thomann N."/>
            <person name="Stavropoulos S."/>
            <person name="Stone C."/>
            <person name="Strader C."/>
            <person name="Tesfaye S."/>
            <person name="Thomson T."/>
            <person name="Thoulutsang Y."/>
            <person name="Thoulutsang D."/>
            <person name="Topham K."/>
            <person name="Topping I."/>
            <person name="Tsamla T."/>
            <person name="Vassiliev H."/>
            <person name="Vo A."/>
            <person name="Wangchuk T."/>
            <person name="Wangdi T."/>
            <person name="Weiand M."/>
            <person name="Wilkinson J."/>
            <person name="Wilson A."/>
            <person name="Yadav S."/>
            <person name="Young G."/>
            <person name="Yu Q."/>
            <person name="Zembek L."/>
            <person name="Zhong D."/>
            <person name="Zimmer A."/>
            <person name="Zwirko Z."/>
            <person name="Jaffe D.B."/>
            <person name="Alvarez P."/>
            <person name="Brockman W."/>
            <person name="Butler J."/>
            <person name="Chin C."/>
            <person name="Gnerre S."/>
            <person name="Grabherr M."/>
            <person name="Kleber M."/>
            <person name="Mauceli E."/>
            <person name="MacCallum I."/>
        </authorList>
    </citation>
    <scope>NUCLEOTIDE SEQUENCE [LARGE SCALE GENOMIC DNA]</scope>
    <source>
        <strain evidence="2">Rob3c / Tucson 14021-0248.25</strain>
    </source>
</reference>
<gene>
    <name evidence="1" type="primary">Dsec\GM12964</name>
    <name evidence="1" type="ORF">Dsec_GM12964</name>
</gene>
<dbReference type="HOGENOM" id="CLU_2657120_0_0_1"/>
<protein>
    <submittedName>
        <fullName evidence="1">GM12964</fullName>
    </submittedName>
</protein>
<name>B4INU3_DROSE</name>
<proteinExistence type="predicted"/>
<organism evidence="2">
    <name type="scientific">Drosophila sechellia</name>
    <name type="common">Fruit fly</name>
    <dbReference type="NCBI Taxonomy" id="7238"/>
    <lineage>
        <taxon>Eukaryota</taxon>
        <taxon>Metazoa</taxon>
        <taxon>Ecdysozoa</taxon>
        <taxon>Arthropoda</taxon>
        <taxon>Hexapoda</taxon>
        <taxon>Insecta</taxon>
        <taxon>Pterygota</taxon>
        <taxon>Neoptera</taxon>
        <taxon>Endopterygota</taxon>
        <taxon>Diptera</taxon>
        <taxon>Brachycera</taxon>
        <taxon>Muscomorpha</taxon>
        <taxon>Ephydroidea</taxon>
        <taxon>Drosophilidae</taxon>
        <taxon>Drosophila</taxon>
        <taxon>Sophophora</taxon>
    </lineage>
</organism>
<sequence>MEYGGICRTIFVYLCSYLEQAAYFGIDVWQANGQAPSVVSGIVPKSVNEAAEIHVRQWKHCANLEEIDEAKEKLES</sequence>
<evidence type="ECO:0000313" key="2">
    <source>
        <dbReference type="Proteomes" id="UP000001292"/>
    </source>
</evidence>
<dbReference type="AlphaFoldDB" id="B4INU3"/>
<evidence type="ECO:0000313" key="1">
    <source>
        <dbReference type="EMBL" id="EDW43599.1"/>
    </source>
</evidence>
<keyword evidence="2" id="KW-1185">Reference proteome</keyword>